<evidence type="ECO:0000313" key="2">
    <source>
        <dbReference type="EMBL" id="SVC22487.1"/>
    </source>
</evidence>
<dbReference type="PANTHER" id="PTHR43685:SF2">
    <property type="entry name" value="GLYCOSYLTRANSFERASE 2-LIKE DOMAIN-CONTAINING PROTEIN"/>
    <property type="match status" value="1"/>
</dbReference>
<organism evidence="2">
    <name type="scientific">marine metagenome</name>
    <dbReference type="NCBI Taxonomy" id="408172"/>
    <lineage>
        <taxon>unclassified sequences</taxon>
        <taxon>metagenomes</taxon>
        <taxon>ecological metagenomes</taxon>
    </lineage>
</organism>
<sequence>MAKMKVSIIIPCRNEEAFIHDCVTSVLEFQNSDVIVQEILIIDGMSTDNTKKKINDFAGNEQKLKVLQNPDMHQAAALNIGIRKATGNYILRLD</sequence>
<protein>
    <recommendedName>
        <fullName evidence="1">Glycosyltransferase 2-like domain-containing protein</fullName>
    </recommendedName>
</protein>
<evidence type="ECO:0000259" key="1">
    <source>
        <dbReference type="Pfam" id="PF00535"/>
    </source>
</evidence>
<feature type="non-terminal residue" evidence="2">
    <location>
        <position position="94"/>
    </location>
</feature>
<dbReference type="Pfam" id="PF00535">
    <property type="entry name" value="Glycos_transf_2"/>
    <property type="match status" value="1"/>
</dbReference>
<dbReference type="Gene3D" id="3.90.550.10">
    <property type="entry name" value="Spore Coat Polysaccharide Biosynthesis Protein SpsA, Chain A"/>
    <property type="match status" value="1"/>
</dbReference>
<dbReference type="EMBL" id="UINC01079975">
    <property type="protein sequence ID" value="SVC22487.1"/>
    <property type="molecule type" value="Genomic_DNA"/>
</dbReference>
<dbReference type="SUPFAM" id="SSF53448">
    <property type="entry name" value="Nucleotide-diphospho-sugar transferases"/>
    <property type="match status" value="1"/>
</dbReference>
<dbReference type="PANTHER" id="PTHR43685">
    <property type="entry name" value="GLYCOSYLTRANSFERASE"/>
    <property type="match status" value="1"/>
</dbReference>
<proteinExistence type="predicted"/>
<accession>A0A382KHR3</accession>
<reference evidence="2" key="1">
    <citation type="submission" date="2018-05" db="EMBL/GenBank/DDBJ databases">
        <authorList>
            <person name="Lanie J.A."/>
            <person name="Ng W.-L."/>
            <person name="Kazmierczak K.M."/>
            <person name="Andrzejewski T.M."/>
            <person name="Davidsen T.M."/>
            <person name="Wayne K.J."/>
            <person name="Tettelin H."/>
            <person name="Glass J.I."/>
            <person name="Rusch D."/>
            <person name="Podicherti R."/>
            <person name="Tsui H.-C.T."/>
            <person name="Winkler M.E."/>
        </authorList>
    </citation>
    <scope>NUCLEOTIDE SEQUENCE</scope>
</reference>
<gene>
    <name evidence="2" type="ORF">METZ01_LOCUS275341</name>
</gene>
<dbReference type="InterPro" id="IPR001173">
    <property type="entry name" value="Glyco_trans_2-like"/>
</dbReference>
<feature type="domain" description="Glycosyltransferase 2-like" evidence="1">
    <location>
        <begin position="7"/>
        <end position="94"/>
    </location>
</feature>
<dbReference type="AlphaFoldDB" id="A0A382KHR3"/>
<dbReference type="InterPro" id="IPR050834">
    <property type="entry name" value="Glycosyltransf_2"/>
</dbReference>
<dbReference type="InterPro" id="IPR029044">
    <property type="entry name" value="Nucleotide-diphossugar_trans"/>
</dbReference>
<name>A0A382KHR3_9ZZZZ</name>